<proteinExistence type="predicted"/>
<feature type="region of interest" description="Disordered" evidence="1">
    <location>
        <begin position="147"/>
        <end position="216"/>
    </location>
</feature>
<organism evidence="2 3">
    <name type="scientific">Saguinus oedipus</name>
    <name type="common">Cotton-top tamarin</name>
    <name type="synonym">Oedipomidas oedipus</name>
    <dbReference type="NCBI Taxonomy" id="9490"/>
    <lineage>
        <taxon>Eukaryota</taxon>
        <taxon>Metazoa</taxon>
        <taxon>Chordata</taxon>
        <taxon>Craniata</taxon>
        <taxon>Vertebrata</taxon>
        <taxon>Euteleostomi</taxon>
        <taxon>Mammalia</taxon>
        <taxon>Eutheria</taxon>
        <taxon>Euarchontoglires</taxon>
        <taxon>Primates</taxon>
        <taxon>Haplorrhini</taxon>
        <taxon>Platyrrhini</taxon>
        <taxon>Cebidae</taxon>
        <taxon>Callitrichinae</taxon>
        <taxon>Saguinus</taxon>
    </lineage>
</organism>
<keyword evidence="3" id="KW-1185">Reference proteome</keyword>
<accession>A0ABQ9WJQ6</accession>
<evidence type="ECO:0000313" key="3">
    <source>
        <dbReference type="Proteomes" id="UP001266305"/>
    </source>
</evidence>
<reference evidence="2 3" key="1">
    <citation type="submission" date="2023-05" db="EMBL/GenBank/DDBJ databases">
        <title>B98-5 Cell Line De Novo Hybrid Assembly: An Optical Mapping Approach.</title>
        <authorList>
            <person name="Kananen K."/>
            <person name="Auerbach J.A."/>
            <person name="Kautto E."/>
            <person name="Blachly J.S."/>
        </authorList>
    </citation>
    <scope>NUCLEOTIDE SEQUENCE [LARGE SCALE GENOMIC DNA]</scope>
    <source>
        <strain evidence="2">B95-8</strain>
        <tissue evidence="2">Cell line</tissue>
    </source>
</reference>
<feature type="region of interest" description="Disordered" evidence="1">
    <location>
        <begin position="80"/>
        <end position="102"/>
    </location>
</feature>
<dbReference type="Proteomes" id="UP001266305">
    <property type="component" value="Unassembled WGS sequence"/>
</dbReference>
<protein>
    <submittedName>
        <fullName evidence="2">Uncharacterized protein</fullName>
    </submittedName>
</protein>
<dbReference type="EMBL" id="JASSZA010000001">
    <property type="protein sequence ID" value="KAK2121889.1"/>
    <property type="molecule type" value="Genomic_DNA"/>
</dbReference>
<evidence type="ECO:0000256" key="1">
    <source>
        <dbReference type="SAM" id="MobiDB-lite"/>
    </source>
</evidence>
<gene>
    <name evidence="2" type="ORF">P7K49_003275</name>
</gene>
<name>A0ABQ9WJQ6_SAGOE</name>
<sequence>MAPAGFTAPHSLRQCRAGRETVPGAEAPSSGIPVIMDTVKVGPGLQEIQEKIKKQEQQEARVKGFSYRQWCRGVGAEDTQEAPGLGGHQAQAASGGKGLSDHLCPGGLQQRQVAGASQTISALVVSSSVRWQRKYLRSTLSQGLQPLTAPRSGVLVPGSAALTPLPSQRKGHPHDLPATTLAWTTQLQGPPPPPRCHPEPHPQWTSGHPPGPKAVSEAPVLTPRWLVWAVVHREEEQTDEEA</sequence>
<comment type="caution">
    <text evidence="2">The sequence shown here is derived from an EMBL/GenBank/DDBJ whole genome shotgun (WGS) entry which is preliminary data.</text>
</comment>
<evidence type="ECO:0000313" key="2">
    <source>
        <dbReference type="EMBL" id="KAK2121889.1"/>
    </source>
</evidence>